<protein>
    <recommendedName>
        <fullName evidence="1">Retrotransposon gag domain-containing protein</fullName>
    </recommendedName>
</protein>
<dbReference type="VEuPathDB" id="FungiDB:HpaG814372"/>
<dbReference type="Proteomes" id="UP000011713">
    <property type="component" value="Unassembled WGS sequence"/>
</dbReference>
<dbReference type="InterPro" id="IPR005162">
    <property type="entry name" value="Retrotrans_gag_dom"/>
</dbReference>
<dbReference type="EMBL" id="JH598374">
    <property type="status" value="NOT_ANNOTATED_CDS"/>
    <property type="molecule type" value="Genomic_DNA"/>
</dbReference>
<dbReference type="STRING" id="559515.M4C5J6"/>
<dbReference type="EnsemblProtists" id="HpaT814372">
    <property type="protein sequence ID" value="HpaP814372"/>
    <property type="gene ID" value="HpaG814372"/>
</dbReference>
<name>M4C5J6_HYAAE</name>
<evidence type="ECO:0000313" key="2">
    <source>
        <dbReference type="EnsemblProtists" id="HpaP814372"/>
    </source>
</evidence>
<dbReference type="OMA" id="MEWALMC"/>
<feature type="domain" description="Retrotransposon gag" evidence="1">
    <location>
        <begin position="10"/>
        <end position="86"/>
    </location>
</feature>
<dbReference type="eggNOG" id="ENOG502SKG4">
    <property type="taxonomic scope" value="Eukaryota"/>
</dbReference>
<evidence type="ECO:0000313" key="3">
    <source>
        <dbReference type="Proteomes" id="UP000011713"/>
    </source>
</evidence>
<accession>M4C5J6</accession>
<keyword evidence="3" id="KW-1185">Reference proteome</keyword>
<dbReference type="AlphaFoldDB" id="M4C5J6"/>
<dbReference type="InParanoid" id="M4C5J6"/>
<evidence type="ECO:0000259" key="1">
    <source>
        <dbReference type="Pfam" id="PF03732"/>
    </source>
</evidence>
<dbReference type="HOGENOM" id="CLU_000384_7_1_1"/>
<sequence>MEWALMCDASVDAAFPTWDLLKRQMSRVFAPPHQAYQVRSRFLSSRQGKKELPDYTQELRTLLAAMQLDPLPEEVRVNIFMEGLRTGVARTEVFRVHLSTFEEAVDIALNAEFNFKAARYGTHGHAQSSFDKAEPMDLSYADDDEAGLQAVKMQSNIRRFYTCGSTKHIRPNCLRPTLPRK</sequence>
<organism evidence="2 3">
    <name type="scientific">Hyaloperonospora arabidopsidis (strain Emoy2)</name>
    <name type="common">Downy mildew agent</name>
    <name type="synonym">Peronospora arabidopsidis</name>
    <dbReference type="NCBI Taxonomy" id="559515"/>
    <lineage>
        <taxon>Eukaryota</taxon>
        <taxon>Sar</taxon>
        <taxon>Stramenopiles</taxon>
        <taxon>Oomycota</taxon>
        <taxon>Peronosporomycetes</taxon>
        <taxon>Peronosporales</taxon>
        <taxon>Peronosporaceae</taxon>
        <taxon>Hyaloperonospora</taxon>
    </lineage>
</organism>
<proteinExistence type="predicted"/>
<reference evidence="3" key="1">
    <citation type="journal article" date="2010" name="Science">
        <title>Signatures of adaptation to obligate biotrophy in the Hyaloperonospora arabidopsidis genome.</title>
        <authorList>
            <person name="Baxter L."/>
            <person name="Tripathy S."/>
            <person name="Ishaque N."/>
            <person name="Boot N."/>
            <person name="Cabral A."/>
            <person name="Kemen E."/>
            <person name="Thines M."/>
            <person name="Ah-Fong A."/>
            <person name="Anderson R."/>
            <person name="Badejoko W."/>
            <person name="Bittner-Eddy P."/>
            <person name="Boore J.L."/>
            <person name="Chibucos M.C."/>
            <person name="Coates M."/>
            <person name="Dehal P."/>
            <person name="Delehaunty K."/>
            <person name="Dong S."/>
            <person name="Downton P."/>
            <person name="Dumas B."/>
            <person name="Fabro G."/>
            <person name="Fronick C."/>
            <person name="Fuerstenberg S.I."/>
            <person name="Fulton L."/>
            <person name="Gaulin E."/>
            <person name="Govers F."/>
            <person name="Hughes L."/>
            <person name="Humphray S."/>
            <person name="Jiang R.H."/>
            <person name="Judelson H."/>
            <person name="Kamoun S."/>
            <person name="Kyung K."/>
            <person name="Meijer H."/>
            <person name="Minx P."/>
            <person name="Morris P."/>
            <person name="Nelson J."/>
            <person name="Phuntumart V."/>
            <person name="Qutob D."/>
            <person name="Rehmany A."/>
            <person name="Rougon-Cardoso A."/>
            <person name="Ryden P."/>
            <person name="Torto-Alalibo T."/>
            <person name="Studholme D."/>
            <person name="Wang Y."/>
            <person name="Win J."/>
            <person name="Wood J."/>
            <person name="Clifton S.W."/>
            <person name="Rogers J."/>
            <person name="Van den Ackerveken G."/>
            <person name="Jones J.D."/>
            <person name="McDowell J.M."/>
            <person name="Beynon J."/>
            <person name="Tyler B.M."/>
        </authorList>
    </citation>
    <scope>NUCLEOTIDE SEQUENCE [LARGE SCALE GENOMIC DNA]</scope>
    <source>
        <strain evidence="3">Emoy2</strain>
    </source>
</reference>
<reference evidence="2" key="2">
    <citation type="submission" date="2015-06" db="UniProtKB">
        <authorList>
            <consortium name="EnsemblProtists"/>
        </authorList>
    </citation>
    <scope>IDENTIFICATION</scope>
    <source>
        <strain evidence="2">Emoy2</strain>
    </source>
</reference>
<dbReference type="Pfam" id="PF03732">
    <property type="entry name" value="Retrotrans_gag"/>
    <property type="match status" value="1"/>
</dbReference>